<dbReference type="AlphaFoldDB" id="A0A2I0VK88"/>
<dbReference type="InterPro" id="IPR052587">
    <property type="entry name" value="TELO2-interacting_protein_1"/>
</dbReference>
<dbReference type="PANTHER" id="PTHR18460:SF3">
    <property type="entry name" value="TELO2-INTERACTING PROTEIN 1 HOMOLOG"/>
    <property type="match status" value="1"/>
</dbReference>
<gene>
    <name evidence="2" type="ORF">MA16_Dca010744</name>
</gene>
<keyword evidence="3" id="KW-1185">Reference proteome</keyword>
<dbReference type="Pfam" id="PF24181">
    <property type="entry name" value="TPR_TTI1_C"/>
    <property type="match status" value="1"/>
</dbReference>
<dbReference type="Proteomes" id="UP000233837">
    <property type="component" value="Unassembled WGS sequence"/>
</dbReference>
<dbReference type="GO" id="GO:0005737">
    <property type="term" value="C:cytoplasm"/>
    <property type="evidence" value="ECO:0007669"/>
    <property type="project" value="TreeGrafter"/>
</dbReference>
<accession>A0A2I0VK88</accession>
<dbReference type="PANTHER" id="PTHR18460">
    <property type="entry name" value="TEL2 INTERACTING PROTEIN 1 TTI1 FAMILY MEMBER"/>
    <property type="match status" value="1"/>
</dbReference>
<organism evidence="2 3">
    <name type="scientific">Dendrobium catenatum</name>
    <dbReference type="NCBI Taxonomy" id="906689"/>
    <lineage>
        <taxon>Eukaryota</taxon>
        <taxon>Viridiplantae</taxon>
        <taxon>Streptophyta</taxon>
        <taxon>Embryophyta</taxon>
        <taxon>Tracheophyta</taxon>
        <taxon>Spermatophyta</taxon>
        <taxon>Magnoliopsida</taxon>
        <taxon>Liliopsida</taxon>
        <taxon>Asparagales</taxon>
        <taxon>Orchidaceae</taxon>
        <taxon>Epidendroideae</taxon>
        <taxon>Malaxideae</taxon>
        <taxon>Dendrobiinae</taxon>
        <taxon>Dendrobium</taxon>
    </lineage>
</organism>
<reference evidence="2 3" key="1">
    <citation type="journal article" date="2016" name="Sci. Rep.">
        <title>The Dendrobium catenatum Lindl. genome sequence provides insights into polysaccharide synthase, floral development and adaptive evolution.</title>
        <authorList>
            <person name="Zhang G.Q."/>
            <person name="Xu Q."/>
            <person name="Bian C."/>
            <person name="Tsai W.C."/>
            <person name="Yeh C.M."/>
            <person name="Liu K.W."/>
            <person name="Yoshida K."/>
            <person name="Zhang L.S."/>
            <person name="Chang S.B."/>
            <person name="Chen F."/>
            <person name="Shi Y."/>
            <person name="Su Y.Y."/>
            <person name="Zhang Y.Q."/>
            <person name="Chen L.J."/>
            <person name="Yin Y."/>
            <person name="Lin M."/>
            <person name="Huang H."/>
            <person name="Deng H."/>
            <person name="Wang Z.W."/>
            <person name="Zhu S.L."/>
            <person name="Zhao X."/>
            <person name="Deng C."/>
            <person name="Niu S.C."/>
            <person name="Huang J."/>
            <person name="Wang M."/>
            <person name="Liu G.H."/>
            <person name="Yang H.J."/>
            <person name="Xiao X.J."/>
            <person name="Hsiao Y.Y."/>
            <person name="Wu W.L."/>
            <person name="Chen Y.Y."/>
            <person name="Mitsuda N."/>
            <person name="Ohme-Takagi M."/>
            <person name="Luo Y.B."/>
            <person name="Van de Peer Y."/>
            <person name="Liu Z.J."/>
        </authorList>
    </citation>
    <scope>NUCLEOTIDE SEQUENCE [LARGE SCALE GENOMIC DNA]</scope>
    <source>
        <tissue evidence="2">The whole plant</tissue>
    </source>
</reference>
<dbReference type="InterPro" id="IPR057567">
    <property type="entry name" value="TPR_TTI1_C"/>
</dbReference>
<dbReference type="EMBL" id="KZ503460">
    <property type="protein sequence ID" value="PKU63826.1"/>
    <property type="molecule type" value="Genomic_DNA"/>
</dbReference>
<dbReference type="STRING" id="906689.A0A2I0VK88"/>
<evidence type="ECO:0000259" key="1">
    <source>
        <dbReference type="Pfam" id="PF24181"/>
    </source>
</evidence>
<evidence type="ECO:0000313" key="2">
    <source>
        <dbReference type="EMBL" id="PKU63826.1"/>
    </source>
</evidence>
<name>A0A2I0VK88_9ASPA</name>
<sequence length="361" mass="40181">MGIQLQLEHLEELLFKLNDMRRYRRTIGSLASSCLKAATPLVSSQEESTCLAALNILESPILAVQKELANMGYLIRGDTTMCLAKVEEAYRHEKKSKSTIGRAIQLCSFNELEDEIDAEDEDVDENRLLPAMNKIWPYLIICLKNRISVAVIRRCAGVLTKTVQIAGGDFFARRFHTDGPIIWKLLNSSPFQRRPSPSKNSQPLLLPYRSSSLTSEHPMAETSTMKIQSAILNMIAEIASNKRSAPALQTVFNKVSGLVVGIACSNVTGLRDESIKALSGLASINPDPIWLLMADVYYSLMDKDLPQPPSPDLANIRQLLPPPLSSKEYLYVQYGGETFGFDVDPISVERVFQKLSSEVFN</sequence>
<protein>
    <recommendedName>
        <fullName evidence="1">TTI1 C-terminal TPR domain-containing protein</fullName>
    </recommendedName>
</protein>
<evidence type="ECO:0000313" key="3">
    <source>
        <dbReference type="Proteomes" id="UP000233837"/>
    </source>
</evidence>
<proteinExistence type="predicted"/>
<feature type="domain" description="TTI1 C-terminal TPR" evidence="1">
    <location>
        <begin position="125"/>
        <end position="290"/>
    </location>
</feature>
<reference evidence="2 3" key="2">
    <citation type="journal article" date="2017" name="Nature">
        <title>The Apostasia genome and the evolution of orchids.</title>
        <authorList>
            <person name="Zhang G.Q."/>
            <person name="Liu K.W."/>
            <person name="Li Z."/>
            <person name="Lohaus R."/>
            <person name="Hsiao Y.Y."/>
            <person name="Niu S.C."/>
            <person name="Wang J.Y."/>
            <person name="Lin Y.C."/>
            <person name="Xu Q."/>
            <person name="Chen L.J."/>
            <person name="Yoshida K."/>
            <person name="Fujiwara S."/>
            <person name="Wang Z.W."/>
            <person name="Zhang Y.Q."/>
            <person name="Mitsuda N."/>
            <person name="Wang M."/>
            <person name="Liu G.H."/>
            <person name="Pecoraro L."/>
            <person name="Huang H.X."/>
            <person name="Xiao X.J."/>
            <person name="Lin M."/>
            <person name="Wu X.Y."/>
            <person name="Wu W.L."/>
            <person name="Chen Y.Y."/>
            <person name="Chang S.B."/>
            <person name="Sakamoto S."/>
            <person name="Ohme-Takagi M."/>
            <person name="Yagi M."/>
            <person name="Zeng S.J."/>
            <person name="Shen C.Y."/>
            <person name="Yeh C.M."/>
            <person name="Luo Y.B."/>
            <person name="Tsai W.C."/>
            <person name="Van de Peer Y."/>
            <person name="Liu Z.J."/>
        </authorList>
    </citation>
    <scope>NUCLEOTIDE SEQUENCE [LARGE SCALE GENOMIC DNA]</scope>
    <source>
        <tissue evidence="2">The whole plant</tissue>
    </source>
</reference>
<dbReference type="InterPro" id="IPR016024">
    <property type="entry name" value="ARM-type_fold"/>
</dbReference>
<dbReference type="SUPFAM" id="SSF48371">
    <property type="entry name" value="ARM repeat"/>
    <property type="match status" value="1"/>
</dbReference>